<comment type="caution">
    <text evidence="1">The sequence shown here is derived from an EMBL/GenBank/DDBJ whole genome shotgun (WGS) entry which is preliminary data.</text>
</comment>
<gene>
    <name evidence="1" type="ORF">LTR37_003503</name>
</gene>
<accession>A0ACC3NQ92</accession>
<protein>
    <submittedName>
        <fullName evidence="1">Uncharacterized protein</fullName>
    </submittedName>
</protein>
<proteinExistence type="predicted"/>
<organism evidence="1 2">
    <name type="scientific">Vermiconidia calcicola</name>
    <dbReference type="NCBI Taxonomy" id="1690605"/>
    <lineage>
        <taxon>Eukaryota</taxon>
        <taxon>Fungi</taxon>
        <taxon>Dikarya</taxon>
        <taxon>Ascomycota</taxon>
        <taxon>Pezizomycotina</taxon>
        <taxon>Dothideomycetes</taxon>
        <taxon>Dothideomycetidae</taxon>
        <taxon>Mycosphaerellales</taxon>
        <taxon>Extremaceae</taxon>
        <taxon>Vermiconidia</taxon>
    </lineage>
</organism>
<keyword evidence="2" id="KW-1185">Reference proteome</keyword>
<evidence type="ECO:0000313" key="2">
    <source>
        <dbReference type="Proteomes" id="UP001281147"/>
    </source>
</evidence>
<name>A0ACC3NQ92_9PEZI</name>
<sequence length="950" mass="103332">MYVDSVPATGFVERSSGWKMPSPHPKDALKLKRPPMVKTGSTSSSLAGMEQAVPSFKNFIKRTPPLDHLKPLPPTPLIPRRASSSSPPRSRTPSSYASRRSSSVYSRTVSQWDLDDISWRSADFADEPLPPIPPLHALAYSASTPQLVEEPSSPDLLEPRMYSPLIISPSPTASHATTPALSPNYTLSVLLPTPPVSLQVPKKQPRTVSLEKAKAAANAPGAVHLLPEEMRAQTLSKSRSHEPLRKASSAMFAMNNAPDIPEPPTLLDIQGRHRSILSTTERPTNATGYPFPIISGGSKYADGYFKVGTGPERTMVSLVSQQRPASRTKALQSLDIDDADEPRGRTRQRGPRALTSPHRIIDVSGRSSSASSREEDASQNIAKQYHSLLTEPHRKDSASSRNHATDSDDSIGKHMKMVPQPLFQNKPPAKLPGSVIPRDNLASVSPYYLRKNSSASNYSRERSSGSSRGSFPLRLSLTPESRHRRTSTSGMIPISPPTATGSPLPTYRSPKSQEKRKKAPRSRGDGNGDKRVSAFYQFVAPRKSTRSKSSSSAKSEPQIPPMPLLSSDIIAQRLKTPSGPPASSPLGNARTTSIDRRKTVRSVSKSNSSRAQRPLFQQIAKGAAKYADLLTKPADLPQQRNYQPITAATVAPGSPHLLPSPVTSQWRASKEVHLGWTDGAKQPFDQSRSPVQASRPSFGQLDALRKPQFTHCAAPARPLDETTVGLTEADNTLRKASIFSRVVDGWKESKAEKRREELKKNIKIVTQDLENLPGPRRASSYWIPEDASMSTFSITNASSEEALADIVLLFEAYATSLGIDLTFQDFAAEIANVPGQYGGPNGALLLARNTAGVAIGCVGIRPLDAEGRCEMKRLYVDRKGRGLGIGKALAEAAIQEAKRLGYGTMRLDTLPTMASARSLYGDLGFVQITPYYKTPIEGTLFMERALTPSR</sequence>
<reference evidence="1" key="1">
    <citation type="submission" date="2023-07" db="EMBL/GenBank/DDBJ databases">
        <title>Black Yeasts Isolated from many extreme environments.</title>
        <authorList>
            <person name="Coleine C."/>
            <person name="Stajich J.E."/>
            <person name="Selbmann L."/>
        </authorList>
    </citation>
    <scope>NUCLEOTIDE SEQUENCE</scope>
    <source>
        <strain evidence="1">CCFEE 5714</strain>
    </source>
</reference>
<evidence type="ECO:0000313" key="1">
    <source>
        <dbReference type="EMBL" id="KAK3720840.1"/>
    </source>
</evidence>
<dbReference type="Proteomes" id="UP001281147">
    <property type="component" value="Unassembled WGS sequence"/>
</dbReference>
<dbReference type="EMBL" id="JAUTXU010000020">
    <property type="protein sequence ID" value="KAK3720840.1"/>
    <property type="molecule type" value="Genomic_DNA"/>
</dbReference>